<keyword evidence="1" id="KW-1185">Reference proteome</keyword>
<dbReference type="WBParaSite" id="ALUE_0001524501-mRNA-1">
    <property type="protein sequence ID" value="ALUE_0001524501-mRNA-1"/>
    <property type="gene ID" value="ALUE_0001524501"/>
</dbReference>
<evidence type="ECO:0000313" key="2">
    <source>
        <dbReference type="WBParaSite" id="ALUE_0001524501-mRNA-1"/>
    </source>
</evidence>
<sequence>MMLPICVRAIRYSKRIYSQRHISNVATSSQIDVELTSLIDNLIDSGVENSKTNNKTSKKSASVRRIQAANTIDLLKQVCKKFERPLNIETSVALLGRFSSLSFESNNVDETAKWLQSNLLPELSSSLIRDNVSIEDVLVSLTSLISLGLANGPLYDGLLMSLTSRLSSSLSTVPISLLIRLAAAVRTHNVQLPDEIEKLLTDSIQLKTSEVESTGDAISLLINVKLSQTWLETVLEKIKELLPLMSTGELVSLLANLAARGRRRLDILPLIAAAFQANPNLPTVFNSFI</sequence>
<protein>
    <submittedName>
        <fullName evidence="2">RAP domain-containing protein</fullName>
    </submittedName>
</protein>
<accession>A0A0M3IBU2</accession>
<dbReference type="AlphaFoldDB" id="A0A0M3IBU2"/>
<evidence type="ECO:0000313" key="1">
    <source>
        <dbReference type="Proteomes" id="UP000036681"/>
    </source>
</evidence>
<organism evidence="1 2">
    <name type="scientific">Ascaris lumbricoides</name>
    <name type="common">Giant roundworm</name>
    <dbReference type="NCBI Taxonomy" id="6252"/>
    <lineage>
        <taxon>Eukaryota</taxon>
        <taxon>Metazoa</taxon>
        <taxon>Ecdysozoa</taxon>
        <taxon>Nematoda</taxon>
        <taxon>Chromadorea</taxon>
        <taxon>Rhabditida</taxon>
        <taxon>Spirurina</taxon>
        <taxon>Ascaridomorpha</taxon>
        <taxon>Ascaridoidea</taxon>
        <taxon>Ascarididae</taxon>
        <taxon>Ascaris</taxon>
    </lineage>
</organism>
<reference evidence="2" key="1">
    <citation type="submission" date="2017-02" db="UniProtKB">
        <authorList>
            <consortium name="WormBaseParasite"/>
        </authorList>
    </citation>
    <scope>IDENTIFICATION</scope>
</reference>
<name>A0A0M3IBU2_ASCLU</name>
<dbReference type="Proteomes" id="UP000036681">
    <property type="component" value="Unplaced"/>
</dbReference>
<proteinExistence type="predicted"/>